<accession>A0ABS3MG51</accession>
<evidence type="ECO:0000256" key="4">
    <source>
        <dbReference type="ARBA" id="ARBA00023125"/>
    </source>
</evidence>
<dbReference type="PANTHER" id="PTHR30346:SF0">
    <property type="entry name" value="HCA OPERON TRANSCRIPTIONAL ACTIVATOR HCAR"/>
    <property type="match status" value="1"/>
</dbReference>
<comment type="function">
    <text evidence="1">NodD regulates the expression of the nodABCFE genes which encode other nodulation proteins. NodD is also a negative regulator of its own expression. Binds flavonoids as inducers.</text>
</comment>
<keyword evidence="5" id="KW-0804">Transcription</keyword>
<evidence type="ECO:0000256" key="2">
    <source>
        <dbReference type="ARBA" id="ARBA00009437"/>
    </source>
</evidence>
<dbReference type="Pfam" id="PF00126">
    <property type="entry name" value="HTH_1"/>
    <property type="match status" value="1"/>
</dbReference>
<dbReference type="SUPFAM" id="SSF53850">
    <property type="entry name" value="Periplasmic binding protein-like II"/>
    <property type="match status" value="1"/>
</dbReference>
<sequence>MTDIPSADDQPRMMRIPVIGLRQLRFALVVGDCGSFRRAAGILSVKHSALSRAVSQLEGSIGTAIFERSRGGVTPTRAGRVVLQIARLIMEHVDALVETGRRDGRGEVGSISIGFCTSLSAGHLRATLVDFKKRFPQIGPATVERSPLRLMAALGNGTIDAAISLGGRLSPGNRALPLWSERVLISLPEDHALAAREVVYWTDLRDQTVLLSQHDHSHELENLLISKLTLPEDRPRIERHDVSRGTLRSLVSMGLGVGLVLESDTGASFAGLVYRELQDGTGPSRLDCYAHWRNDNENPALKRFLTLLAERYPSPPPVLGE</sequence>
<proteinExistence type="inferred from homology"/>
<dbReference type="SUPFAM" id="SSF46785">
    <property type="entry name" value="Winged helix' DNA-binding domain"/>
    <property type="match status" value="1"/>
</dbReference>
<keyword evidence="8" id="KW-1185">Reference proteome</keyword>
<dbReference type="Gene3D" id="1.10.10.10">
    <property type="entry name" value="Winged helix-like DNA-binding domain superfamily/Winged helix DNA-binding domain"/>
    <property type="match status" value="1"/>
</dbReference>
<dbReference type="CDD" id="cd08414">
    <property type="entry name" value="PBP2_LTTR_aromatics_like"/>
    <property type="match status" value="1"/>
</dbReference>
<dbReference type="InterPro" id="IPR005119">
    <property type="entry name" value="LysR_subst-bd"/>
</dbReference>
<comment type="similarity">
    <text evidence="2">Belongs to the LysR transcriptional regulatory family.</text>
</comment>
<comment type="caution">
    <text evidence="7">The sequence shown here is derived from an EMBL/GenBank/DDBJ whole genome shotgun (WGS) entry which is preliminary data.</text>
</comment>
<dbReference type="InterPro" id="IPR036388">
    <property type="entry name" value="WH-like_DNA-bd_sf"/>
</dbReference>
<evidence type="ECO:0000259" key="6">
    <source>
        <dbReference type="PROSITE" id="PS50931"/>
    </source>
</evidence>
<evidence type="ECO:0000256" key="1">
    <source>
        <dbReference type="ARBA" id="ARBA00003502"/>
    </source>
</evidence>
<name>A0ABS3MG51_9BRAD</name>
<dbReference type="Proteomes" id="UP000692816">
    <property type="component" value="Unassembled WGS sequence"/>
</dbReference>
<dbReference type="RefSeq" id="WP_173638850.1">
    <property type="nucleotide sequence ID" value="NZ_CP088282.1"/>
</dbReference>
<evidence type="ECO:0000313" key="7">
    <source>
        <dbReference type="EMBL" id="MBO1430464.1"/>
    </source>
</evidence>
<keyword evidence="3" id="KW-0805">Transcription regulation</keyword>
<gene>
    <name evidence="7" type="ORF">J4P68_13560</name>
</gene>
<dbReference type="PANTHER" id="PTHR30346">
    <property type="entry name" value="TRANSCRIPTIONAL DUAL REGULATOR HCAR-RELATED"/>
    <property type="match status" value="1"/>
</dbReference>
<evidence type="ECO:0000256" key="5">
    <source>
        <dbReference type="ARBA" id="ARBA00023163"/>
    </source>
</evidence>
<dbReference type="InterPro" id="IPR036390">
    <property type="entry name" value="WH_DNA-bd_sf"/>
</dbReference>
<keyword evidence="4" id="KW-0238">DNA-binding</keyword>
<dbReference type="InterPro" id="IPR000847">
    <property type="entry name" value="LysR_HTH_N"/>
</dbReference>
<dbReference type="Pfam" id="PF03466">
    <property type="entry name" value="LysR_substrate"/>
    <property type="match status" value="1"/>
</dbReference>
<protein>
    <submittedName>
        <fullName evidence="7">LysR family transcriptional regulator</fullName>
    </submittedName>
</protein>
<dbReference type="PROSITE" id="PS50931">
    <property type="entry name" value="HTH_LYSR"/>
    <property type="match status" value="1"/>
</dbReference>
<reference evidence="7" key="1">
    <citation type="journal article" date="2021" name="Int. J. Syst. Evol. Microbiol.">
        <title>Bradyrhizobium septentrionale sp. nov. (sv. septentrionale) and Bradyrhizobium quebecense sp. nov. (sv. septentrionale) associated with legumes native to Canada possess rearranged symbiosis genes and numerous insertion sequences.</title>
        <authorList>
            <person name="Bromfield E.S.P."/>
            <person name="Cloutier S."/>
        </authorList>
    </citation>
    <scope>NUCLEOTIDE SEQUENCE</scope>
    <source>
        <strain evidence="7">12S5</strain>
    </source>
</reference>
<dbReference type="EMBL" id="JAGEPA010000001">
    <property type="protein sequence ID" value="MBO1430464.1"/>
    <property type="molecule type" value="Genomic_DNA"/>
</dbReference>
<evidence type="ECO:0000256" key="3">
    <source>
        <dbReference type="ARBA" id="ARBA00023015"/>
    </source>
</evidence>
<organism evidence="7 8">
    <name type="scientific">Bradyrhizobium quebecense</name>
    <dbReference type="NCBI Taxonomy" id="2748629"/>
    <lineage>
        <taxon>Bacteria</taxon>
        <taxon>Pseudomonadati</taxon>
        <taxon>Pseudomonadota</taxon>
        <taxon>Alphaproteobacteria</taxon>
        <taxon>Hyphomicrobiales</taxon>
        <taxon>Nitrobacteraceae</taxon>
        <taxon>Bradyrhizobium</taxon>
    </lineage>
</organism>
<feature type="domain" description="HTH lysR-type" evidence="6">
    <location>
        <begin position="19"/>
        <end position="76"/>
    </location>
</feature>
<dbReference type="Gene3D" id="3.40.190.10">
    <property type="entry name" value="Periplasmic binding protein-like II"/>
    <property type="match status" value="2"/>
</dbReference>
<evidence type="ECO:0000313" key="8">
    <source>
        <dbReference type="Proteomes" id="UP000692816"/>
    </source>
</evidence>